<dbReference type="SUPFAM" id="SSF55383">
    <property type="entry name" value="Copper amine oxidase, domain N"/>
    <property type="match status" value="1"/>
</dbReference>
<feature type="signal peptide" evidence="1">
    <location>
        <begin position="1"/>
        <end position="21"/>
    </location>
</feature>
<comment type="caution">
    <text evidence="3">The sequence shown here is derived from an EMBL/GenBank/DDBJ whole genome shotgun (WGS) entry which is preliminary data.</text>
</comment>
<dbReference type="InterPro" id="IPR012854">
    <property type="entry name" value="Cu_amine_oxidase-like_N"/>
</dbReference>
<dbReference type="InterPro" id="IPR036322">
    <property type="entry name" value="WD40_repeat_dom_sf"/>
</dbReference>
<dbReference type="Proteomes" id="UP000032534">
    <property type="component" value="Unassembled WGS sequence"/>
</dbReference>
<dbReference type="EMBL" id="JTHP01000007">
    <property type="protein sequence ID" value="KJD46585.1"/>
    <property type="molecule type" value="Genomic_DNA"/>
</dbReference>
<sequence>MRKTGIIVLAAAMICGVTAGATLNNGSTAAAAETATNVIANNSWKTAKIIDVVDRDNYLLDDGSLWRKSIDGPVIEKLNLKGIIGSKDESVDYYGWTQDGKVANWDNYSDHATVAAQSSGVKEITGEGLAIKNDGTISWGRGEVEGISDAIDGDKVSTYFTVLTRSSDVWYSTGYAESKPRKIGHVDGALDIKMSTAYAAVLKEDGHVTMLDMLTNEPPREVGSDIASILWKKGTHVLITVHRDGTVWSYDRLKKYPAVQLSGLSNVVRLVDSPDELFAQLKDGSWVGYKDGTTTPLSLPILTGMTLLTTSKEAAIGDSIQLNVQETYSNGYRFTRHPEASEIEVEKPQVAELQQDGSGKLKVRGIGSTAVSLRTEGIPSSFTLKVASDQTLTGAAMLNGSVYLPVQSVFKTLGGSVTVANQTFTIKLGKNNIVLQKGSSSAMVNGKPVALKGKIQTVNGQVVFPGTLLTDLKLGGFKWNRDRQQAELAVGATKLVIETPETAKIIKAIDLGSLSKLIGKTYWVNNFYSAGERFGKVTVKDIEVSTDPNGVKSYEVIFQGANGVTYNTFSMVGASRIPQMLSDSDQFLTYDPYKKYQWSQAIWNKIKNNEVSLGMNTTQVQFAWGNPTVREKGSASNGTQVEAWVYGNRSLYFKVVGFVNGKVIEVWL</sequence>
<organism evidence="3 4">
    <name type="scientific">Paenibacillus terrae</name>
    <dbReference type="NCBI Taxonomy" id="159743"/>
    <lineage>
        <taxon>Bacteria</taxon>
        <taxon>Bacillati</taxon>
        <taxon>Bacillota</taxon>
        <taxon>Bacilli</taxon>
        <taxon>Bacillales</taxon>
        <taxon>Paenibacillaceae</taxon>
        <taxon>Paenibacillus</taxon>
    </lineage>
</organism>
<feature type="chain" id="PRO_5038915663" evidence="1">
    <location>
        <begin position="22"/>
        <end position="668"/>
    </location>
</feature>
<dbReference type="SUPFAM" id="SSF50978">
    <property type="entry name" value="WD40 repeat-like"/>
    <property type="match status" value="1"/>
</dbReference>
<dbReference type="Pfam" id="PF07833">
    <property type="entry name" value="Cu_amine_oxidN1"/>
    <property type="match status" value="1"/>
</dbReference>
<keyword evidence="4" id="KW-1185">Reference proteome</keyword>
<name>A0A0D7X588_9BACL</name>
<dbReference type="OrthoDB" id="1684530at2"/>
<gene>
    <name evidence="3" type="ORF">QD47_06095</name>
</gene>
<feature type="domain" description="Copper amine oxidase-like N-terminal" evidence="2">
    <location>
        <begin position="396"/>
        <end position="471"/>
    </location>
</feature>
<reference evidence="3 4" key="1">
    <citation type="submission" date="2014-11" db="EMBL/GenBank/DDBJ databases">
        <title>Draft Genome Sequences of Paenibacillus polymyxa NRRL B-30509 and Paenibacillus terrae NRRL B-30644, Strains from a Poultry Environment that Produce Tridecaptin A and Paenicidins.</title>
        <authorList>
            <person name="van Belkum M.J."/>
            <person name="Lohans C.T."/>
            <person name="Vederas J.C."/>
        </authorList>
    </citation>
    <scope>NUCLEOTIDE SEQUENCE [LARGE SCALE GENOMIC DNA]</scope>
    <source>
        <strain evidence="3 4">NRRL B-30644</strain>
    </source>
</reference>
<protein>
    <submittedName>
        <fullName evidence="3">Copper amine oxidase</fullName>
    </submittedName>
</protein>
<evidence type="ECO:0000313" key="4">
    <source>
        <dbReference type="Proteomes" id="UP000032534"/>
    </source>
</evidence>
<evidence type="ECO:0000259" key="2">
    <source>
        <dbReference type="Pfam" id="PF07833"/>
    </source>
</evidence>
<evidence type="ECO:0000313" key="3">
    <source>
        <dbReference type="EMBL" id="KJD46585.1"/>
    </source>
</evidence>
<dbReference type="RefSeq" id="WP_044645275.1">
    <property type="nucleotide sequence ID" value="NZ_JTHP01000007.1"/>
</dbReference>
<dbReference type="AlphaFoldDB" id="A0A0D7X588"/>
<keyword evidence="1" id="KW-0732">Signal</keyword>
<dbReference type="Gene3D" id="3.30.457.10">
    <property type="entry name" value="Copper amine oxidase-like, N-terminal domain"/>
    <property type="match status" value="1"/>
</dbReference>
<accession>A0A0D7X588</accession>
<proteinExistence type="predicted"/>
<evidence type="ECO:0000256" key="1">
    <source>
        <dbReference type="SAM" id="SignalP"/>
    </source>
</evidence>
<dbReference type="PATRIC" id="fig|159743.3.peg.1319"/>
<dbReference type="InterPro" id="IPR036582">
    <property type="entry name" value="Mao_N_sf"/>
</dbReference>